<dbReference type="PROSITE" id="PS50005">
    <property type="entry name" value="TPR"/>
    <property type="match status" value="1"/>
</dbReference>
<dbReference type="InterPro" id="IPR019734">
    <property type="entry name" value="TPR_rpt"/>
</dbReference>
<dbReference type="InterPro" id="IPR017689">
    <property type="entry name" value="BamD"/>
</dbReference>
<dbReference type="EMBL" id="UOGE01000067">
    <property type="protein sequence ID" value="VAX21565.1"/>
    <property type="molecule type" value="Genomic_DNA"/>
</dbReference>
<dbReference type="NCBIfam" id="TIGR03302">
    <property type="entry name" value="OM_YfiO"/>
    <property type="match status" value="1"/>
</dbReference>
<gene>
    <name evidence="5" type="ORF">MNBD_NITROSPINAE02-871</name>
</gene>
<keyword evidence="2" id="KW-0472">Membrane</keyword>
<dbReference type="AlphaFoldDB" id="A0A3B1CRD6"/>
<evidence type="ECO:0000256" key="2">
    <source>
        <dbReference type="ARBA" id="ARBA00023136"/>
    </source>
</evidence>
<dbReference type="Gene3D" id="1.25.40.10">
    <property type="entry name" value="Tetratricopeptide repeat domain"/>
    <property type="match status" value="1"/>
</dbReference>
<evidence type="ECO:0000256" key="3">
    <source>
        <dbReference type="ARBA" id="ARBA00023237"/>
    </source>
</evidence>
<name>A0A3B1CRD6_9ZZZZ</name>
<protein>
    <recommendedName>
        <fullName evidence="4">Outer membrane lipoprotein BamD-like domain-containing protein</fullName>
    </recommendedName>
</protein>
<dbReference type="SUPFAM" id="SSF48452">
    <property type="entry name" value="TPR-like"/>
    <property type="match status" value="1"/>
</dbReference>
<organism evidence="5">
    <name type="scientific">hydrothermal vent metagenome</name>
    <dbReference type="NCBI Taxonomy" id="652676"/>
    <lineage>
        <taxon>unclassified sequences</taxon>
        <taxon>metagenomes</taxon>
        <taxon>ecological metagenomes</taxon>
    </lineage>
</organism>
<dbReference type="SMART" id="SM00028">
    <property type="entry name" value="TPR"/>
    <property type="match status" value="3"/>
</dbReference>
<evidence type="ECO:0000256" key="1">
    <source>
        <dbReference type="ARBA" id="ARBA00022729"/>
    </source>
</evidence>
<evidence type="ECO:0000313" key="5">
    <source>
        <dbReference type="EMBL" id="VAX21565.1"/>
    </source>
</evidence>
<dbReference type="Pfam" id="PF13525">
    <property type="entry name" value="YfiO"/>
    <property type="match status" value="1"/>
</dbReference>
<sequence>MNRLVCVMVMAALVSPLVSCGGDKITGKGATLANRANGFYAKERFQQATNAYRLFVEQNPDSPYRRTSIIGLADSSYKEEDYFTAILYYERFLELYPIDKLTPRAVFYLGMSHYNDSHSPDRDQTPSFRAKETFAMFLERFPDHPLTPFAKKYKGEMEARIAQSEMEIIRFYSRVNQNHSAVIRLKEYIEAHPDSAEMPEAMFLLGKSYYDEQSYKKAAMVFTAVIEKYPKSDFASQAANLAKTLKIKK</sequence>
<feature type="domain" description="Outer membrane lipoprotein BamD-like" evidence="4">
    <location>
        <begin position="39"/>
        <end position="213"/>
    </location>
</feature>
<dbReference type="InterPro" id="IPR011990">
    <property type="entry name" value="TPR-like_helical_dom_sf"/>
</dbReference>
<keyword evidence="3" id="KW-0998">Cell outer membrane</keyword>
<proteinExistence type="predicted"/>
<evidence type="ECO:0000259" key="4">
    <source>
        <dbReference type="Pfam" id="PF13525"/>
    </source>
</evidence>
<reference evidence="5" key="1">
    <citation type="submission" date="2018-06" db="EMBL/GenBank/DDBJ databases">
        <authorList>
            <person name="Zhirakovskaya E."/>
        </authorList>
    </citation>
    <scope>NUCLEOTIDE SEQUENCE</scope>
</reference>
<keyword evidence="1" id="KW-0732">Signal</keyword>
<dbReference type="InterPro" id="IPR039565">
    <property type="entry name" value="BamD-like"/>
</dbReference>
<accession>A0A3B1CRD6</accession>